<keyword evidence="1" id="KW-0732">Signal</keyword>
<sequence>MSNPLKYGIIALPLLLSCLPQAVQAATQNGTILIRNKDYEQCSLTVPGEGSGKLTQYEFNLPDSSCKNIKPRTIQFDGLPSAATILITDGLGCDLEDAKFRLKLRTTRRVTSMPAFEFEDLVSFENYIAPGVLVLEKDFTQDSDARDSTACIRITTSPATKRPDPIPATQVKEAAYFVDPRERFTCGLHEVITARLHRGDETDGRTAYICATFKQASTDLLIGPLSWSNKIIESSGTYYMCPPGKVMVGRDHWNDENGSTTYACASLKNGSKDLEIIWSDGWSAPQGEHESGFACPTDSFLVGRYHDGDEEGPTRYRCATAQ</sequence>
<evidence type="ECO:0000313" key="3">
    <source>
        <dbReference type="Proteomes" id="UP000218731"/>
    </source>
</evidence>
<dbReference type="PROSITE" id="PS51257">
    <property type="entry name" value="PROKAR_LIPOPROTEIN"/>
    <property type="match status" value="1"/>
</dbReference>
<reference evidence="2 3" key="1">
    <citation type="submission" date="2015-11" db="EMBL/GenBank/DDBJ databases">
        <title>Complete genome sequencing of a biphenyl-degrading bacterium, Pseudomonas putida KF715 (=NBRC110667).</title>
        <authorList>
            <person name="Suenaga H."/>
            <person name="Fujihara N."/>
            <person name="Watanabe T."/>
            <person name="Hirose J."/>
            <person name="Kimura N."/>
            <person name="Yamazoe A."/>
            <person name="Hosoyama A."/>
            <person name="Shimodaira J."/>
            <person name="Furukawa K."/>
        </authorList>
    </citation>
    <scope>NUCLEOTIDE SEQUENCE [LARGE SCALE GENOMIC DNA]</scope>
    <source>
        <strain evidence="2 3">KF715</strain>
    </source>
</reference>
<proteinExistence type="predicted"/>
<feature type="chain" id="PRO_5012815076" evidence="1">
    <location>
        <begin position="26"/>
        <end position="322"/>
    </location>
</feature>
<protein>
    <submittedName>
        <fullName evidence="2">Uncharacterized protein</fullName>
    </submittedName>
</protein>
<organism evidence="2 3">
    <name type="scientific">Pseudomonas putida</name>
    <name type="common">Arthrobacter siderocapsulatus</name>
    <dbReference type="NCBI Taxonomy" id="303"/>
    <lineage>
        <taxon>Bacteria</taxon>
        <taxon>Pseudomonadati</taxon>
        <taxon>Pseudomonadota</taxon>
        <taxon>Gammaproteobacteria</taxon>
        <taxon>Pseudomonadales</taxon>
        <taxon>Pseudomonadaceae</taxon>
        <taxon>Pseudomonas</taxon>
    </lineage>
</organism>
<dbReference type="EMBL" id="AP015029">
    <property type="protein sequence ID" value="BAW22157.1"/>
    <property type="molecule type" value="Genomic_DNA"/>
</dbReference>
<evidence type="ECO:0000313" key="2">
    <source>
        <dbReference type="EMBL" id="BAW22157.1"/>
    </source>
</evidence>
<accession>A0A1L7N9M1</accession>
<dbReference type="Proteomes" id="UP000218731">
    <property type="component" value="Chromosome 1"/>
</dbReference>
<gene>
    <name evidence="2" type="ORF">KF715C_ch15840</name>
</gene>
<name>A0A1L7N9M1_PSEPU</name>
<evidence type="ECO:0000256" key="1">
    <source>
        <dbReference type="SAM" id="SignalP"/>
    </source>
</evidence>
<dbReference type="RefSeq" id="WP_096425751.1">
    <property type="nucleotide sequence ID" value="NZ_AP015029.1"/>
</dbReference>
<feature type="signal peptide" evidence="1">
    <location>
        <begin position="1"/>
        <end position="25"/>
    </location>
</feature>
<dbReference type="AlphaFoldDB" id="A0A1L7N9M1"/>